<evidence type="ECO:0000256" key="9">
    <source>
        <dbReference type="PROSITE-ProRule" id="PRU00035"/>
    </source>
</evidence>
<dbReference type="PROSITE" id="PS00633">
    <property type="entry name" value="BROMODOMAIN_1"/>
    <property type="match status" value="1"/>
</dbReference>
<reference evidence="14" key="1">
    <citation type="submission" date="2020-03" db="EMBL/GenBank/DDBJ databases">
        <title>Studies in the Genomics of Life Span.</title>
        <authorList>
            <person name="Glass D."/>
        </authorList>
    </citation>
    <scope>NUCLEOTIDE SEQUENCE</scope>
    <source>
        <strain evidence="14">SUZIE</strain>
        <tissue evidence="14">Muscle</tissue>
    </source>
</reference>
<feature type="compositionally biased region" description="Polar residues" evidence="12">
    <location>
        <begin position="2087"/>
        <end position="2101"/>
    </location>
</feature>
<dbReference type="PROSITE" id="PS50014">
    <property type="entry name" value="BROMODOMAIN_2"/>
    <property type="match status" value="2"/>
</dbReference>
<feature type="compositionally biased region" description="Polar residues" evidence="12">
    <location>
        <begin position="2050"/>
        <end position="2071"/>
    </location>
</feature>
<sequence>MSVLQKSMAAAAAVSPSDYPQPAAATTQDSQPSPLALFAVTCSKIGPPAVEACCDTSCTPPAHTMETGPIKLPLLLSVLARIALASCPSKKIHLRSRAPRKPSPKGLSNKRGVQVGFRSQSLNREPLRKNPDIVTKRVLSARLLKINELQNEVSELQVKLAELLKENKALKRLQYRQEKALNKFEDAEHEISQLVIRHNNEITALKERLRKSQEKERATEKKVKDTEGELFRTKFSLQKLQKISEARHLPERDDLAKKLVSAELKLDDTERRIKELSKNLELSTNSFQRQLLAERKRAYEAHDENKVLQKELQRLYHKLKNLEFQEQDKHEEAGILNPIVNEEEKCIKDQGLQIVKQEIEKLKDEWEREELNKKQKEGEEKPELETGRYQVEMYQIQRIDKLEEEEEEERLKREMLLAKLNEINRELQDSQNLKCPLLPLIPDLGSKLHSSEKNSKTYVFSESTERLFNGHHMQDISFLTPKVEGRNLGNIRSPTSPNEFAFGSYVPSFAKTSGKSNPFSQKSGLLDFKKTSMEDLSKDSADFIARKEKKANLMEQLFGTSGSSPISSKSSNPSSLAASKGDFDSLNLLPGDKSSRGREHDEDEDYFLGEGKSFNSNRHRLKHANNKPAVKAVDSVEDEIEESPENTEGKDGSKVTKQEPTRRSARLSAKPAPPKPEPKPRKASAKKEPGTKISRGAKGKKEEKQEAGKEGTAPSENGETKAEEVKYYRHLAPDHLLQICHRLGPLLEQEIPQSVPGVQTLLGAGRQSLLRTNKTDTLFSRKLNGKYRLERLVPTAVYQHMKMHKRILGHLSSVYCVTFDRTGRRIFTGSDDCLVKIWATDDGRLLATLRGHAAEISDMAVNYENTMIAAGSCDKMIRVWCLRTCAPLAVLQGHSASITSLQDKVDSIQFSNTSNRFVSGSRDGTARIWQFKRREWKSILLDMATRPAGQNLQGIEDKITKMKVTMVAWDRHDNTVITAVNNMTLKVWNSYTGQLIHVLMGHEDEVFVLEPHPFDPRVLFSAGHDGNVIVWDLARGVKIRSYFNMIADQMFFHSDYRPLIRDANNFVLDEQTQQAPHLMPPPFLVDVDGNPHPSRYQRLVPGRENCREEQLIPQMGVTSSGLNQVLSQQANQEISPLDSMIQRLQQEQDLRRSGEAGIGNTSRLSRGSVSSTSEVHSPPNVGLRRSGQIEGVRQMHSNAPRSEIATERDLVAWSRRVVVPELSAGVASRQEEWRTAKGEEEIKTYRSEEKRKHLTVAKENKILTVSKNHAHEHFLDLGESKKQQANQHNYRTRSALEETPRPLEEIENGTSSSDEGEVVAVSGGTSEEEERAWHSDGSSSDYSSDYSDWTADAGINLQPPKKVPKHKTKKAESSSDDEEESEKQKQKHIKKEKKKVNEEKDGPTSPKKKKPKERKQKRLAVGELTENGLTLEEWLPSTWITDTIPRRCPFVPQMGDEVYYFRQGHEAYVEMARKNKIYSINPKKQPWHKMELREQELMKIVGIKYEVGLPTLCCLKLAFLDPDTGKLTGGSFTMKYHDMPDVIDFLVLRQQFDDAKYRRWNIGDRFRSVIDDAWWFGTIESQEPLQPEYPDSLFQCYNVCWDNGDTEKMSPWDMELIPNNAVFPEELGTSVPLTDVECRSLIYKPLDGEWGTNPRDEECERIVAGINQLMTLDIASAFVAPVDLQAYPMYCTVVAYPTDLSTIKQRLENRFYRRVSSLMWEIRYIEHNTRTFNEPGSPIVKSAKFVTDLLLHFVKDQTCYNIIPLYNSMKKKVLSDSEEEEKDADVPGTSTRKRKDHQPRRRLRNRAQSYDIQAWKKQCQELLNLIFQCEDSEPFRQPVDLLEYPDYRDIIDTPMDFATVRETLEAGNYESPMELCKDVRLIFSNSKAYTPSKRSRIYSMSLRLSAFFEEHISSVLSDYKSALRFHKRNTITKRRKKRNRSSSISSSAASSPERKKRIVKPQLKSEISTSPFSTPTRSVPPRHNAAQINGKTESSSVVRTRSNRVITDPVINTEQPSTSSAAKNFIPKANTSAVPGKTILENSVKHSKALNTLSSPGQSTFSPGTRNNTAKENMEKEKPVKRKMKSSVLSKASTLSKSSPVIEQGDCKNNAFVPGTIQVNGHGGQPSKLVKRGPGRKPKVEVNTSSGEIIHKKRGRKPKKLQYTKTENAEQNNMHPIRDEVVPSSTCNFLSETNMVKEDLLQKKSRGGRKPKRKMKTQKLDSDLIVPANVKVLRRSNRKKTDDPIIDEEEEFEELKSSEPHMRTRNQGRRTAFYNEDDSEEEQRQLLFEDTSLTFGTSSRGRVRKLTEKAKANLIGW</sequence>
<evidence type="ECO:0000256" key="2">
    <source>
        <dbReference type="ARBA" id="ARBA00007696"/>
    </source>
</evidence>
<gene>
    <name evidence="14" type="ORF">SUZIE_197445</name>
</gene>
<keyword evidence="11" id="KW-0175">Coiled coil</keyword>
<keyword evidence="15" id="KW-1185">Reference proteome</keyword>
<feature type="compositionally biased region" description="Basic residues" evidence="12">
    <location>
        <begin position="1791"/>
        <end position="1804"/>
    </location>
</feature>
<dbReference type="PRINTS" id="PR00925">
    <property type="entry name" value="NONHISHMG17"/>
</dbReference>
<dbReference type="InterPro" id="IPR019775">
    <property type="entry name" value="WD40_repeat_CS"/>
</dbReference>
<dbReference type="GO" id="GO:0006357">
    <property type="term" value="P:regulation of transcription by RNA polymerase II"/>
    <property type="evidence" value="ECO:0007669"/>
    <property type="project" value="TreeGrafter"/>
</dbReference>
<dbReference type="InterPro" id="IPR036427">
    <property type="entry name" value="Bromodomain-like_sf"/>
</dbReference>
<keyword evidence="8" id="KW-0539">Nucleus</keyword>
<dbReference type="InterPro" id="IPR000079">
    <property type="entry name" value="HMGN_fam"/>
</dbReference>
<feature type="domain" description="Bromo" evidence="13">
    <location>
        <begin position="1670"/>
        <end position="1740"/>
    </location>
</feature>
<keyword evidence="7" id="KW-0238">DNA-binding</keyword>
<feature type="compositionally biased region" description="Basic and acidic residues" evidence="12">
    <location>
        <begin position="647"/>
        <end position="662"/>
    </location>
</feature>
<feature type="coiled-coil region" evidence="11">
    <location>
        <begin position="352"/>
        <end position="433"/>
    </location>
</feature>
<dbReference type="InterPro" id="IPR001487">
    <property type="entry name" value="Bromodomain"/>
</dbReference>
<dbReference type="PANTHER" id="PTHR16266:SF4">
    <property type="entry name" value="PH-INTERACTING PROTEIN"/>
    <property type="match status" value="1"/>
</dbReference>
<feature type="repeat" description="WD" evidence="10">
    <location>
        <begin position="849"/>
        <end position="890"/>
    </location>
</feature>
<feature type="region of interest" description="Disordered" evidence="12">
    <location>
        <begin position="558"/>
        <end position="720"/>
    </location>
</feature>
<comment type="subcellular location">
    <subcellularLocation>
        <location evidence="1">Nucleus</location>
    </subcellularLocation>
</comment>
<dbReference type="Pfam" id="PF00439">
    <property type="entry name" value="Bromodomain"/>
    <property type="match status" value="2"/>
</dbReference>
<dbReference type="PROSITE" id="PS00678">
    <property type="entry name" value="WD_REPEATS_1"/>
    <property type="match status" value="1"/>
</dbReference>
<accession>A0AA41NDF9</accession>
<evidence type="ECO:0000256" key="12">
    <source>
        <dbReference type="SAM" id="MobiDB-lite"/>
    </source>
</evidence>
<feature type="region of interest" description="Disordered" evidence="12">
    <location>
        <begin position="2050"/>
        <end position="2143"/>
    </location>
</feature>
<dbReference type="FunFam" id="1.20.920.10:FF:000017">
    <property type="entry name" value="Bromodomain and WD repeat domain containing 1"/>
    <property type="match status" value="1"/>
</dbReference>
<comment type="similarity">
    <text evidence="2">Belongs to the HMGN family.</text>
</comment>
<proteinExistence type="inferred from homology"/>
<feature type="compositionally biased region" description="Low complexity" evidence="12">
    <location>
        <begin position="1161"/>
        <end position="1177"/>
    </location>
</feature>
<feature type="compositionally biased region" description="Low complexity" evidence="12">
    <location>
        <begin position="1335"/>
        <end position="1348"/>
    </location>
</feature>
<comment type="caution">
    <text evidence="14">The sequence shown here is derived from an EMBL/GenBank/DDBJ whole genome shotgun (WGS) entry which is preliminary data.</text>
</comment>
<name>A0AA41NDF9_SCICA</name>
<feature type="region of interest" description="Disordered" evidence="12">
    <location>
        <begin position="1278"/>
        <end position="1421"/>
    </location>
</feature>
<keyword evidence="3" id="KW-0597">Phosphoprotein</keyword>
<dbReference type="SMART" id="SM00527">
    <property type="entry name" value="HMG17"/>
    <property type="match status" value="1"/>
</dbReference>
<feature type="region of interest" description="Disordered" evidence="12">
    <location>
        <begin position="1147"/>
        <end position="1189"/>
    </location>
</feature>
<dbReference type="Gene3D" id="2.130.10.10">
    <property type="entry name" value="YVTN repeat-like/Quinoprotein amine dehydrogenase"/>
    <property type="match status" value="2"/>
</dbReference>
<dbReference type="SMART" id="SM00320">
    <property type="entry name" value="WD40"/>
    <property type="match status" value="5"/>
</dbReference>
<feature type="repeat" description="WD" evidence="10">
    <location>
        <begin position="898"/>
        <end position="932"/>
    </location>
</feature>
<feature type="region of interest" description="Disordered" evidence="12">
    <location>
        <begin position="1929"/>
        <end position="1999"/>
    </location>
</feature>
<dbReference type="GO" id="GO:0000785">
    <property type="term" value="C:chromatin"/>
    <property type="evidence" value="ECO:0007669"/>
    <property type="project" value="InterPro"/>
</dbReference>
<feature type="domain" description="Bromo" evidence="13">
    <location>
        <begin position="1827"/>
        <end position="1897"/>
    </location>
</feature>
<feature type="coiled-coil region" evidence="11">
    <location>
        <begin position="139"/>
        <end position="325"/>
    </location>
</feature>
<keyword evidence="6 9" id="KW-0103">Bromodomain</keyword>
<dbReference type="InterPro" id="IPR028933">
    <property type="entry name" value="Lebercilin_dom"/>
</dbReference>
<evidence type="ECO:0000256" key="6">
    <source>
        <dbReference type="ARBA" id="ARBA00023117"/>
    </source>
</evidence>
<dbReference type="InterPro" id="IPR001680">
    <property type="entry name" value="WD40_rpt"/>
</dbReference>
<dbReference type="InterPro" id="IPR052060">
    <property type="entry name" value="Bromo_WD_repeat"/>
</dbReference>
<evidence type="ECO:0000256" key="10">
    <source>
        <dbReference type="PROSITE-ProRule" id="PRU00221"/>
    </source>
</evidence>
<evidence type="ECO:0000256" key="8">
    <source>
        <dbReference type="ARBA" id="ARBA00023242"/>
    </source>
</evidence>
<evidence type="ECO:0000313" key="14">
    <source>
        <dbReference type="EMBL" id="MBZ3888337.1"/>
    </source>
</evidence>
<evidence type="ECO:0000313" key="15">
    <source>
        <dbReference type="Proteomes" id="UP001166674"/>
    </source>
</evidence>
<dbReference type="Pfam" id="PF00400">
    <property type="entry name" value="WD40"/>
    <property type="match status" value="4"/>
</dbReference>
<feature type="compositionally biased region" description="Basic residues" evidence="12">
    <location>
        <begin position="1929"/>
        <end position="1940"/>
    </location>
</feature>
<dbReference type="CDD" id="cd05529">
    <property type="entry name" value="Bromo_WDR9_I_like"/>
    <property type="match status" value="1"/>
</dbReference>
<dbReference type="FunFam" id="2.30.30.1040:FF:000003">
    <property type="entry name" value="Bromodomain and WD repeat domain containing 1"/>
    <property type="match status" value="1"/>
</dbReference>
<dbReference type="PROSITE" id="PS50294">
    <property type="entry name" value="WD_REPEATS_REGION"/>
    <property type="match status" value="4"/>
</dbReference>
<feature type="compositionally biased region" description="Low complexity" evidence="12">
    <location>
        <begin position="1941"/>
        <end position="1951"/>
    </location>
</feature>
<dbReference type="GO" id="GO:0007010">
    <property type="term" value="P:cytoskeleton organization"/>
    <property type="evidence" value="ECO:0007669"/>
    <property type="project" value="TreeGrafter"/>
</dbReference>
<dbReference type="InterPro" id="IPR057451">
    <property type="entry name" value="BRWD/PHIP_AD"/>
</dbReference>
<feature type="repeat" description="WD" evidence="10">
    <location>
        <begin position="807"/>
        <end position="848"/>
    </location>
</feature>
<dbReference type="InterPro" id="IPR036322">
    <property type="entry name" value="WD40_repeat_dom_sf"/>
</dbReference>
<organism evidence="14 15">
    <name type="scientific">Sciurus carolinensis</name>
    <name type="common">Eastern gray squirrel</name>
    <dbReference type="NCBI Taxonomy" id="30640"/>
    <lineage>
        <taxon>Eukaryota</taxon>
        <taxon>Metazoa</taxon>
        <taxon>Chordata</taxon>
        <taxon>Craniata</taxon>
        <taxon>Vertebrata</taxon>
        <taxon>Euteleostomi</taxon>
        <taxon>Mammalia</taxon>
        <taxon>Eutheria</taxon>
        <taxon>Euarchontoglires</taxon>
        <taxon>Glires</taxon>
        <taxon>Rodentia</taxon>
        <taxon>Sciuromorpha</taxon>
        <taxon>Sciuridae</taxon>
        <taxon>Sciurinae</taxon>
        <taxon>Sciurini</taxon>
        <taxon>Sciurus</taxon>
    </lineage>
</organism>
<dbReference type="Pfam" id="PF15619">
    <property type="entry name" value="Lebercilin"/>
    <property type="match status" value="1"/>
</dbReference>
<dbReference type="Pfam" id="PF01101">
    <property type="entry name" value="HMG14_17"/>
    <property type="match status" value="1"/>
</dbReference>
<evidence type="ECO:0000256" key="7">
    <source>
        <dbReference type="ARBA" id="ARBA00023125"/>
    </source>
</evidence>
<dbReference type="GO" id="GO:0008360">
    <property type="term" value="P:regulation of cell shape"/>
    <property type="evidence" value="ECO:0007669"/>
    <property type="project" value="TreeGrafter"/>
</dbReference>
<feature type="compositionally biased region" description="Basic residues" evidence="12">
    <location>
        <begin position="1385"/>
        <end position="1394"/>
    </location>
</feature>
<feature type="compositionally biased region" description="Low complexity" evidence="12">
    <location>
        <begin position="561"/>
        <end position="580"/>
    </location>
</feature>
<dbReference type="CDD" id="cd05496">
    <property type="entry name" value="Bromo_WDR9_II"/>
    <property type="match status" value="1"/>
</dbReference>
<keyword evidence="5" id="KW-0677">Repeat</keyword>
<dbReference type="Proteomes" id="UP001166674">
    <property type="component" value="Unassembled WGS sequence"/>
</dbReference>
<dbReference type="FunFam" id="1.20.920.10:FF:000008">
    <property type="entry name" value="Bromodomain and WD repeat domain containing 3"/>
    <property type="match status" value="1"/>
</dbReference>
<dbReference type="CDD" id="cd00200">
    <property type="entry name" value="WD40"/>
    <property type="match status" value="1"/>
</dbReference>
<evidence type="ECO:0000259" key="13">
    <source>
        <dbReference type="PROSITE" id="PS50014"/>
    </source>
</evidence>
<feature type="compositionally biased region" description="Basic and acidic residues" evidence="12">
    <location>
        <begin position="699"/>
        <end position="709"/>
    </location>
</feature>
<feature type="compositionally biased region" description="Basic residues" evidence="12">
    <location>
        <begin position="1406"/>
        <end position="1418"/>
    </location>
</feature>
<evidence type="ECO:0000256" key="4">
    <source>
        <dbReference type="ARBA" id="ARBA00022574"/>
    </source>
</evidence>
<keyword evidence="4 10" id="KW-0853">WD repeat</keyword>
<dbReference type="PROSITE" id="PS50082">
    <property type="entry name" value="WD_REPEATS_2"/>
    <property type="match status" value="4"/>
</dbReference>
<feature type="compositionally biased region" description="Basic and acidic residues" evidence="12">
    <location>
        <begin position="676"/>
        <end position="690"/>
    </location>
</feature>
<feature type="compositionally biased region" description="Basic and acidic residues" evidence="12">
    <location>
        <begin position="1294"/>
        <end position="1304"/>
    </location>
</feature>
<evidence type="ECO:0000256" key="11">
    <source>
        <dbReference type="SAM" id="Coils"/>
    </source>
</evidence>
<feature type="compositionally biased region" description="Basic residues" evidence="12">
    <location>
        <begin position="93"/>
        <end position="103"/>
    </location>
</feature>
<feature type="compositionally biased region" description="Polar residues" evidence="12">
    <location>
        <begin position="1965"/>
        <end position="1977"/>
    </location>
</feature>
<dbReference type="Gene3D" id="1.20.920.10">
    <property type="entry name" value="Bromodomain-like"/>
    <property type="match status" value="2"/>
</dbReference>
<dbReference type="InterPro" id="IPR018359">
    <property type="entry name" value="Bromodomain_CS"/>
</dbReference>
<dbReference type="SMART" id="SM00297">
    <property type="entry name" value="BROMO"/>
    <property type="match status" value="2"/>
</dbReference>
<feature type="region of interest" description="Disordered" evidence="12">
    <location>
        <begin position="2253"/>
        <end position="2281"/>
    </location>
</feature>
<evidence type="ECO:0000256" key="3">
    <source>
        <dbReference type="ARBA" id="ARBA00022553"/>
    </source>
</evidence>
<dbReference type="PRINTS" id="PR00503">
    <property type="entry name" value="BROMODOMAIN"/>
</dbReference>
<dbReference type="GO" id="GO:0005634">
    <property type="term" value="C:nucleus"/>
    <property type="evidence" value="ECO:0007669"/>
    <property type="project" value="UniProtKB-SubCell"/>
</dbReference>
<evidence type="ECO:0000256" key="1">
    <source>
        <dbReference type="ARBA" id="ARBA00004123"/>
    </source>
</evidence>
<dbReference type="PROSITE" id="PS00355">
    <property type="entry name" value="HMG14_17"/>
    <property type="match status" value="1"/>
</dbReference>
<feature type="repeat" description="WD" evidence="10">
    <location>
        <begin position="999"/>
        <end position="1041"/>
    </location>
</feature>
<feature type="compositionally biased region" description="Acidic residues" evidence="12">
    <location>
        <begin position="635"/>
        <end position="645"/>
    </location>
</feature>
<dbReference type="EMBL" id="JAATJV010422600">
    <property type="protein sequence ID" value="MBZ3888337.1"/>
    <property type="molecule type" value="Genomic_DNA"/>
</dbReference>
<feature type="region of interest" description="Disordered" evidence="12">
    <location>
        <begin position="93"/>
        <end position="120"/>
    </location>
</feature>
<dbReference type="GO" id="GO:0031492">
    <property type="term" value="F:nucleosomal DNA binding"/>
    <property type="evidence" value="ECO:0007669"/>
    <property type="project" value="InterPro"/>
</dbReference>
<dbReference type="SUPFAM" id="SSF50978">
    <property type="entry name" value="WD40 repeat-like"/>
    <property type="match status" value="1"/>
</dbReference>
<dbReference type="InterPro" id="IPR015943">
    <property type="entry name" value="WD40/YVTN_repeat-like_dom_sf"/>
</dbReference>
<dbReference type="SUPFAM" id="SSF47370">
    <property type="entry name" value="Bromodomain"/>
    <property type="match status" value="2"/>
</dbReference>
<dbReference type="Pfam" id="PF25313">
    <property type="entry name" value="BRWD_AD"/>
    <property type="match status" value="1"/>
</dbReference>
<dbReference type="PANTHER" id="PTHR16266">
    <property type="entry name" value="WD REPEAT DOMAIN 9"/>
    <property type="match status" value="1"/>
</dbReference>
<evidence type="ECO:0000256" key="5">
    <source>
        <dbReference type="ARBA" id="ARBA00022737"/>
    </source>
</evidence>
<protein>
    <submittedName>
        <fullName evidence="14">PH-interacting protein</fullName>
    </submittedName>
</protein>
<feature type="region of interest" description="Disordered" evidence="12">
    <location>
        <begin position="1776"/>
        <end position="1804"/>
    </location>
</feature>